<evidence type="ECO:0000256" key="1">
    <source>
        <dbReference type="ARBA" id="ARBA00022729"/>
    </source>
</evidence>
<feature type="signal peptide" evidence="2">
    <location>
        <begin position="1"/>
        <end position="20"/>
    </location>
</feature>
<dbReference type="InterPro" id="IPR012640">
    <property type="entry name" value="Membr_lipoprot_lipid_attach_CS"/>
</dbReference>
<keyword evidence="3" id="KW-0449">Lipoprotein</keyword>
<dbReference type="RefSeq" id="WP_209401667.1">
    <property type="nucleotide sequence ID" value="NZ_JAGIYQ010000001.1"/>
</dbReference>
<name>A0A940NLW7_9BACI</name>
<accession>A0A940NLW7</accession>
<sequence length="148" mass="16989">MKKFFIALFFLLLLTGCTLNFDLKSNENETKMYETKLNNGKISIYLNKETRGFNLSYFKKSGNKWKIASSVEIGPATLNKNWAISSDTKPYLYFGTVSDPQEKIIVGSNDATQVKVNNINFWYYVDFKATKNLSIYQVINGKKILIQP</sequence>
<gene>
    <name evidence="3" type="ORF">J5Y03_01460</name>
</gene>
<comment type="caution">
    <text evidence="3">The sequence shown here is derived from an EMBL/GenBank/DDBJ whole genome shotgun (WGS) entry which is preliminary data.</text>
</comment>
<dbReference type="PROSITE" id="PS51257">
    <property type="entry name" value="PROKAR_LIPOPROTEIN"/>
    <property type="match status" value="1"/>
</dbReference>
<evidence type="ECO:0000313" key="3">
    <source>
        <dbReference type="EMBL" id="MBP0723848.1"/>
    </source>
</evidence>
<proteinExistence type="predicted"/>
<dbReference type="EMBL" id="JAGIYQ010000001">
    <property type="protein sequence ID" value="MBP0723848.1"/>
    <property type="molecule type" value="Genomic_DNA"/>
</dbReference>
<keyword evidence="1 2" id="KW-0732">Signal</keyword>
<dbReference type="Pfam" id="PF08139">
    <property type="entry name" value="LPAM_1"/>
    <property type="match status" value="1"/>
</dbReference>
<dbReference type="Proteomes" id="UP000682134">
    <property type="component" value="Unassembled WGS sequence"/>
</dbReference>
<protein>
    <submittedName>
        <fullName evidence="3">Lipoprotein</fullName>
    </submittedName>
</protein>
<evidence type="ECO:0000256" key="2">
    <source>
        <dbReference type="SAM" id="SignalP"/>
    </source>
</evidence>
<keyword evidence="4" id="KW-1185">Reference proteome</keyword>
<dbReference type="AlphaFoldDB" id="A0A940NLW7"/>
<organism evidence="3 4">
    <name type="scientific">Gottfriedia endophytica</name>
    <dbReference type="NCBI Taxonomy" id="2820819"/>
    <lineage>
        <taxon>Bacteria</taxon>
        <taxon>Bacillati</taxon>
        <taxon>Bacillota</taxon>
        <taxon>Bacilli</taxon>
        <taxon>Bacillales</taxon>
        <taxon>Bacillaceae</taxon>
        <taxon>Gottfriedia</taxon>
    </lineage>
</organism>
<evidence type="ECO:0000313" key="4">
    <source>
        <dbReference type="Proteomes" id="UP000682134"/>
    </source>
</evidence>
<reference evidence="3" key="1">
    <citation type="submission" date="2021-04" db="EMBL/GenBank/DDBJ databases">
        <title>Genome seq and assembly of Bacillus sp.</title>
        <authorList>
            <person name="Chhetri G."/>
        </authorList>
    </citation>
    <scope>NUCLEOTIDE SEQUENCE</scope>
    <source>
        <strain evidence="3">RG28</strain>
    </source>
</reference>
<feature type="chain" id="PRO_5038504438" evidence="2">
    <location>
        <begin position="21"/>
        <end position="148"/>
    </location>
</feature>